<dbReference type="GO" id="GO:0033499">
    <property type="term" value="P:galactose catabolic process via UDP-galactose, Leloir pathway"/>
    <property type="evidence" value="ECO:0007669"/>
    <property type="project" value="TreeGrafter"/>
</dbReference>
<dbReference type="Gene3D" id="2.70.98.10">
    <property type="match status" value="1"/>
</dbReference>
<evidence type="ECO:0000256" key="3">
    <source>
        <dbReference type="ARBA" id="ARBA00023235"/>
    </source>
</evidence>
<dbReference type="InterPro" id="IPR014718">
    <property type="entry name" value="GH-type_carb-bd"/>
</dbReference>
<evidence type="ECO:0000256" key="8">
    <source>
        <dbReference type="PIRSR" id="PIRSR005096-3"/>
    </source>
</evidence>
<evidence type="ECO:0000256" key="1">
    <source>
        <dbReference type="ARBA" id="ARBA00005028"/>
    </source>
</evidence>
<gene>
    <name evidence="10" type="ORF">BE15_08105</name>
</gene>
<feature type="binding site" evidence="7">
    <location>
        <position position="262"/>
    </location>
    <ligand>
        <name>beta-D-galactose</name>
        <dbReference type="ChEBI" id="CHEBI:27667"/>
    </ligand>
</feature>
<dbReference type="GO" id="GO:0004034">
    <property type="term" value="F:aldose 1-epimerase activity"/>
    <property type="evidence" value="ECO:0007669"/>
    <property type="project" value="UniProtKB-EC"/>
</dbReference>
<comment type="pathway">
    <text evidence="1 5">Carbohydrate metabolism; hexose metabolism.</text>
</comment>
<dbReference type="AlphaFoldDB" id="A0A150QWZ8"/>
<dbReference type="InterPro" id="IPR015443">
    <property type="entry name" value="Aldose_1-epimerase"/>
</dbReference>
<dbReference type="Proteomes" id="UP000075260">
    <property type="component" value="Unassembled WGS sequence"/>
</dbReference>
<evidence type="ECO:0000256" key="9">
    <source>
        <dbReference type="SAM" id="MobiDB-lite"/>
    </source>
</evidence>
<evidence type="ECO:0000256" key="6">
    <source>
        <dbReference type="PIRSR" id="PIRSR005096-1"/>
    </source>
</evidence>
<dbReference type="SUPFAM" id="SSF74650">
    <property type="entry name" value="Galactose mutarotase-like"/>
    <property type="match status" value="1"/>
</dbReference>
<dbReference type="InterPro" id="IPR047215">
    <property type="entry name" value="Galactose_mutarotase-like"/>
</dbReference>
<feature type="binding site" evidence="8">
    <location>
        <begin position="194"/>
        <end position="196"/>
    </location>
    <ligand>
        <name>beta-D-galactose</name>
        <dbReference type="ChEBI" id="CHEBI:27667"/>
    </ligand>
</feature>
<feature type="active site" description="Proton donor" evidence="6">
    <location>
        <position position="194"/>
    </location>
</feature>
<dbReference type="EC" id="5.1.3.3" evidence="5"/>
<dbReference type="NCBIfam" id="NF008277">
    <property type="entry name" value="PRK11055.1"/>
    <property type="match status" value="1"/>
</dbReference>
<evidence type="ECO:0000313" key="11">
    <source>
        <dbReference type="Proteomes" id="UP000075260"/>
    </source>
</evidence>
<dbReference type="Pfam" id="PF01263">
    <property type="entry name" value="Aldose_epim"/>
    <property type="match status" value="1"/>
</dbReference>
<evidence type="ECO:0000256" key="7">
    <source>
        <dbReference type="PIRSR" id="PIRSR005096-2"/>
    </source>
</evidence>
<dbReference type="PIRSF" id="PIRSF005096">
    <property type="entry name" value="GALM"/>
    <property type="match status" value="1"/>
</dbReference>
<dbReference type="GO" id="GO:0030246">
    <property type="term" value="F:carbohydrate binding"/>
    <property type="evidence" value="ECO:0007669"/>
    <property type="project" value="InterPro"/>
</dbReference>
<keyword evidence="3 5" id="KW-0413">Isomerase</keyword>
<dbReference type="PANTHER" id="PTHR10091">
    <property type="entry name" value="ALDOSE-1-EPIMERASE"/>
    <property type="match status" value="1"/>
</dbReference>
<sequence length="362" mass="39036">MPPPVPEAAPAPAKPPAITRARHGEIASQPVDIYTLTNANGLVLKVMTYGAIITELHVPDRTGKLADVVVGFEDLDGYLTGNQFFGATVGRVANRIRNAKFKLEGKEYTLASNDKPHHLHGGVKGWDKVVWSASTAETPDGPSILLTYVSKDGEEGYPGTVSAKTVYTLTNRNELRVEMEAVTDRTTLVSMAHHSYWNLGGHGSGTILDHELTLHADSYTPGDPGVPTGAVKPVKGTPFDFTTPKPIGRDMKAAGGNPVGYDHSLIVNGDPAALRPVARLKDPKSGRVMTLEGDQPGVQFYTGNFMDGSKQGKGATYVQHAALCLETQKFPNAINVPAWREQPILKPGQVYKHTMIHRFTAE</sequence>
<name>A0A150QWZ8_SORCE</name>
<comment type="caution">
    <text evidence="10">The sequence shown here is derived from an EMBL/GenBank/DDBJ whole genome shotgun (WGS) entry which is preliminary data.</text>
</comment>
<dbReference type="PANTHER" id="PTHR10091:SF0">
    <property type="entry name" value="GALACTOSE MUTAROTASE"/>
    <property type="match status" value="1"/>
</dbReference>
<dbReference type="EMBL" id="JEMA01000291">
    <property type="protein sequence ID" value="KYF72108.1"/>
    <property type="molecule type" value="Genomic_DNA"/>
</dbReference>
<dbReference type="UniPathway" id="UPA00242"/>
<feature type="binding site" evidence="8">
    <location>
        <begin position="94"/>
        <end position="95"/>
    </location>
    <ligand>
        <name>beta-D-galactose</name>
        <dbReference type="ChEBI" id="CHEBI:27667"/>
    </ligand>
</feature>
<comment type="catalytic activity">
    <reaction evidence="5">
        <text>alpha-D-glucose = beta-D-glucose</text>
        <dbReference type="Rhea" id="RHEA:10264"/>
        <dbReference type="ChEBI" id="CHEBI:15903"/>
        <dbReference type="ChEBI" id="CHEBI:17925"/>
        <dbReference type="EC" id="5.1.3.3"/>
    </reaction>
</comment>
<feature type="active site" description="Proton acceptor" evidence="6">
    <location>
        <position position="326"/>
    </location>
</feature>
<evidence type="ECO:0000313" key="10">
    <source>
        <dbReference type="EMBL" id="KYF72108.1"/>
    </source>
</evidence>
<evidence type="ECO:0000256" key="2">
    <source>
        <dbReference type="ARBA" id="ARBA00006206"/>
    </source>
</evidence>
<accession>A0A150QWZ8</accession>
<comment type="similarity">
    <text evidence="2 5">Belongs to the aldose epimerase family.</text>
</comment>
<evidence type="ECO:0000256" key="5">
    <source>
        <dbReference type="PIRNR" id="PIRNR005096"/>
    </source>
</evidence>
<evidence type="ECO:0000256" key="4">
    <source>
        <dbReference type="ARBA" id="ARBA00023277"/>
    </source>
</evidence>
<dbReference type="GO" id="GO:0006006">
    <property type="term" value="P:glucose metabolic process"/>
    <property type="evidence" value="ECO:0007669"/>
    <property type="project" value="TreeGrafter"/>
</dbReference>
<dbReference type="CDD" id="cd09019">
    <property type="entry name" value="galactose_mutarotase_like"/>
    <property type="match status" value="1"/>
</dbReference>
<organism evidence="10 11">
    <name type="scientific">Sorangium cellulosum</name>
    <name type="common">Polyangium cellulosum</name>
    <dbReference type="NCBI Taxonomy" id="56"/>
    <lineage>
        <taxon>Bacteria</taxon>
        <taxon>Pseudomonadati</taxon>
        <taxon>Myxococcota</taxon>
        <taxon>Polyangia</taxon>
        <taxon>Polyangiales</taxon>
        <taxon>Polyangiaceae</taxon>
        <taxon>Sorangium</taxon>
    </lineage>
</organism>
<protein>
    <recommendedName>
        <fullName evidence="5">Aldose 1-epimerase</fullName>
        <ecNumber evidence="5">5.1.3.3</ecNumber>
    </recommendedName>
</protein>
<dbReference type="InterPro" id="IPR011013">
    <property type="entry name" value="Gal_mutarotase_sf_dom"/>
</dbReference>
<reference evidence="10 11" key="1">
    <citation type="submission" date="2014-02" db="EMBL/GenBank/DDBJ databases">
        <title>The small core and large imbalanced accessory genome model reveals a collaborative survival strategy of Sorangium cellulosum strains in nature.</title>
        <authorList>
            <person name="Han K."/>
            <person name="Peng R."/>
            <person name="Blom J."/>
            <person name="Li Y.-Z."/>
        </authorList>
    </citation>
    <scope>NUCLEOTIDE SEQUENCE [LARGE SCALE GENOMIC DNA]</scope>
    <source>
        <strain evidence="10 11">So0008-312</strain>
    </source>
</reference>
<keyword evidence="4 5" id="KW-0119">Carbohydrate metabolism</keyword>
<dbReference type="InterPro" id="IPR008183">
    <property type="entry name" value="Aldose_1/G6P_1-epimerase"/>
</dbReference>
<proteinExistence type="inferred from homology"/>
<feature type="region of interest" description="Disordered" evidence="9">
    <location>
        <begin position="228"/>
        <end position="248"/>
    </location>
</feature>